<protein>
    <submittedName>
        <fullName evidence="5">P-loop containing nucleoside triphosphate hydrolase protein</fullName>
    </submittedName>
</protein>
<evidence type="ECO:0000313" key="5">
    <source>
        <dbReference type="EMBL" id="RUS34544.1"/>
    </source>
</evidence>
<dbReference type="EMBL" id="RBNJ01000418">
    <property type="protein sequence ID" value="RUS34544.1"/>
    <property type="molecule type" value="Genomic_DNA"/>
</dbReference>
<organism evidence="5 6">
    <name type="scientific">Jimgerdemannia flammicorona</name>
    <dbReference type="NCBI Taxonomy" id="994334"/>
    <lineage>
        <taxon>Eukaryota</taxon>
        <taxon>Fungi</taxon>
        <taxon>Fungi incertae sedis</taxon>
        <taxon>Mucoromycota</taxon>
        <taxon>Mucoromycotina</taxon>
        <taxon>Endogonomycetes</taxon>
        <taxon>Endogonales</taxon>
        <taxon>Endogonaceae</taxon>
        <taxon>Jimgerdemannia</taxon>
    </lineage>
</organism>
<reference evidence="5 6" key="1">
    <citation type="journal article" date="2018" name="New Phytol.">
        <title>Phylogenomics of Endogonaceae and evolution of mycorrhizas within Mucoromycota.</title>
        <authorList>
            <person name="Chang Y."/>
            <person name="Desiro A."/>
            <person name="Na H."/>
            <person name="Sandor L."/>
            <person name="Lipzen A."/>
            <person name="Clum A."/>
            <person name="Barry K."/>
            <person name="Grigoriev I.V."/>
            <person name="Martin F.M."/>
            <person name="Stajich J.E."/>
            <person name="Smith M.E."/>
            <person name="Bonito G."/>
            <person name="Spatafora J.W."/>
        </authorList>
    </citation>
    <scope>NUCLEOTIDE SEQUENCE [LARGE SCALE GENOMIC DNA]</scope>
    <source>
        <strain evidence="5 6">AD002</strain>
    </source>
</reference>
<dbReference type="SUPFAM" id="SSF52540">
    <property type="entry name" value="P-loop containing nucleoside triphosphate hydrolases"/>
    <property type="match status" value="1"/>
</dbReference>
<gene>
    <name evidence="5" type="ORF">BC938DRAFT_479756</name>
</gene>
<proteinExistence type="predicted"/>
<evidence type="ECO:0000313" key="6">
    <source>
        <dbReference type="Proteomes" id="UP000274822"/>
    </source>
</evidence>
<comment type="caution">
    <text evidence="5">The sequence shown here is derived from an EMBL/GenBank/DDBJ whole genome shotgun (WGS) entry which is preliminary data.</text>
</comment>
<keyword evidence="6" id="KW-1185">Reference proteome</keyword>
<name>A0A433QXV0_9FUNG</name>
<sequence>MGLLFSKLWSQLFSKEEVKIIIVGLDNAGKTTLLYKLSLATLGPNHIHAMLTYFSSGGVRLLNEIVVTTPTIGSNVESILYKNINFLMWAVIMVIDSTDKERLHIARTELHQMMETESLQNASLLIFANKQDMKDALTASQISEALNLTSLKDRQWHIQHIRRSGLDCGADQCALIWFWDCGILRTSSRLIRLSLRTFHTRVADLGKKPRASDSASERIRIPRANPCVADWNVFCPRWIVKAFIHRYYSSNHCHMAPPLFNHIMQQVSFALDWLNGSILLIDTPPFWFLAPRFLQH</sequence>
<dbReference type="GO" id="GO:0003924">
    <property type="term" value="F:GTPase activity"/>
    <property type="evidence" value="ECO:0007669"/>
    <property type="project" value="InterPro"/>
</dbReference>
<accession>A0A433QXV0</accession>
<feature type="binding site" evidence="3">
    <location>
        <position position="73"/>
    </location>
    <ligand>
        <name>GTP</name>
        <dbReference type="ChEBI" id="CHEBI:37565"/>
    </ligand>
</feature>
<feature type="binding site" evidence="4">
    <location>
        <position position="31"/>
    </location>
    <ligand>
        <name>Mg(2+)</name>
        <dbReference type="ChEBI" id="CHEBI:18420"/>
    </ligand>
</feature>
<keyword evidence="4" id="KW-0460">Magnesium</keyword>
<dbReference type="Pfam" id="PF00025">
    <property type="entry name" value="Arf"/>
    <property type="match status" value="2"/>
</dbReference>
<evidence type="ECO:0000256" key="1">
    <source>
        <dbReference type="ARBA" id="ARBA00022741"/>
    </source>
</evidence>
<feature type="binding site" evidence="3">
    <location>
        <begin position="129"/>
        <end position="132"/>
    </location>
    <ligand>
        <name>GTP</name>
        <dbReference type="ChEBI" id="CHEBI:37565"/>
    </ligand>
</feature>
<evidence type="ECO:0000256" key="3">
    <source>
        <dbReference type="PIRSR" id="PIRSR606689-1"/>
    </source>
</evidence>
<dbReference type="GO" id="GO:0046872">
    <property type="term" value="F:metal ion binding"/>
    <property type="evidence" value="ECO:0007669"/>
    <property type="project" value="UniProtKB-KW"/>
</dbReference>
<keyword evidence="1 3" id="KW-0547">Nucleotide-binding</keyword>
<dbReference type="InterPro" id="IPR027417">
    <property type="entry name" value="P-loop_NTPase"/>
</dbReference>
<dbReference type="Gene3D" id="3.40.50.300">
    <property type="entry name" value="P-loop containing nucleotide triphosphate hydrolases"/>
    <property type="match status" value="2"/>
</dbReference>
<keyword evidence="5" id="KW-0378">Hydrolase</keyword>
<dbReference type="PROSITE" id="PS51417">
    <property type="entry name" value="ARF"/>
    <property type="match status" value="1"/>
</dbReference>
<dbReference type="GO" id="GO:0005525">
    <property type="term" value="F:GTP binding"/>
    <property type="evidence" value="ECO:0007669"/>
    <property type="project" value="UniProtKB-KW"/>
</dbReference>
<dbReference type="InterPro" id="IPR024156">
    <property type="entry name" value="Small_GTPase_ARF"/>
</dbReference>
<dbReference type="SMART" id="SM00178">
    <property type="entry name" value="SAR"/>
    <property type="match status" value="1"/>
</dbReference>
<dbReference type="Proteomes" id="UP000274822">
    <property type="component" value="Unassembled WGS sequence"/>
</dbReference>
<keyword evidence="4" id="KW-0479">Metal-binding</keyword>
<evidence type="ECO:0000256" key="2">
    <source>
        <dbReference type="ARBA" id="ARBA00023134"/>
    </source>
</evidence>
<dbReference type="PANTHER" id="PTHR11711">
    <property type="entry name" value="ADP RIBOSYLATION FACTOR-RELATED"/>
    <property type="match status" value="1"/>
</dbReference>
<feature type="binding site" evidence="3">
    <location>
        <begin position="24"/>
        <end position="31"/>
    </location>
    <ligand>
        <name>GTP</name>
        <dbReference type="ChEBI" id="CHEBI:37565"/>
    </ligand>
</feature>
<dbReference type="InterPro" id="IPR006689">
    <property type="entry name" value="Small_GTPase_ARF/SAR"/>
</dbReference>
<dbReference type="SMART" id="SM00177">
    <property type="entry name" value="ARF"/>
    <property type="match status" value="1"/>
</dbReference>
<evidence type="ECO:0000256" key="4">
    <source>
        <dbReference type="PIRSR" id="PIRSR606689-2"/>
    </source>
</evidence>
<dbReference type="PRINTS" id="PR00328">
    <property type="entry name" value="SAR1GTPBP"/>
</dbReference>
<dbReference type="AlphaFoldDB" id="A0A433QXV0"/>
<keyword evidence="2 3" id="KW-0342">GTP-binding</keyword>